<keyword evidence="3 4" id="KW-0687">Ribonucleoprotein</keyword>
<dbReference type="SUPFAM" id="SSF54843">
    <property type="entry name" value="Ribosomal protein L22"/>
    <property type="match status" value="1"/>
</dbReference>
<comment type="similarity">
    <text evidence="1 4">Belongs to the universal ribosomal protein uL22 family.</text>
</comment>
<evidence type="ECO:0000313" key="6">
    <source>
        <dbReference type="Proteomes" id="UP000242474"/>
    </source>
</evidence>
<dbReference type="NCBIfam" id="NF003260">
    <property type="entry name" value="PRK04223.1"/>
    <property type="match status" value="1"/>
</dbReference>
<evidence type="ECO:0000256" key="2">
    <source>
        <dbReference type="ARBA" id="ARBA00022980"/>
    </source>
</evidence>
<evidence type="ECO:0000256" key="1">
    <source>
        <dbReference type="ARBA" id="ARBA00009451"/>
    </source>
</evidence>
<dbReference type="PROSITE" id="PS00464">
    <property type="entry name" value="RIBOSOMAL_L22"/>
    <property type="match status" value="1"/>
</dbReference>
<dbReference type="InterPro" id="IPR018260">
    <property type="entry name" value="Ribosomal_uL22_CS"/>
</dbReference>
<keyword evidence="6" id="KW-1185">Reference proteome</keyword>
<dbReference type="GO" id="GO:0003735">
    <property type="term" value="F:structural constituent of ribosome"/>
    <property type="evidence" value="ECO:0007669"/>
    <property type="project" value="InterPro"/>
</dbReference>
<dbReference type="Gene3D" id="3.90.470.10">
    <property type="entry name" value="Ribosomal protein L22/L17"/>
    <property type="match status" value="1"/>
</dbReference>
<dbReference type="CDD" id="cd00336">
    <property type="entry name" value="Ribosomal_L22"/>
    <property type="match status" value="1"/>
</dbReference>
<dbReference type="Pfam" id="PF00237">
    <property type="entry name" value="Ribosomal_L22"/>
    <property type="match status" value="1"/>
</dbReference>
<dbReference type="GO" id="GO:0022625">
    <property type="term" value="C:cytosolic large ribosomal subunit"/>
    <property type="evidence" value="ECO:0007669"/>
    <property type="project" value="TreeGrafter"/>
</dbReference>
<sequence>MARYSATPANEAKSARCRGSDLRVHFKNTVEAANAIKGRKLLNAVTYLKDVQEHKQCIPFRRFHRGIGRTAQVKGMGAPTGRWPEKSAKYLLDLLKNVQANAETKGLNTEELVIKHILVNAAAKNRRRTYRAHGRINPYMSNPCHIEIIVTEQEKTVEKAVDDRQTVVFQNRKQLAAKRLHAASRK</sequence>
<dbReference type="AlphaFoldDB" id="A0A2G5BEW9"/>
<reference evidence="5 6" key="1">
    <citation type="journal article" date="2015" name="Genome Biol. Evol.">
        <title>Phylogenomic analyses indicate that early fungi evolved digesting cell walls of algal ancestors of land plants.</title>
        <authorList>
            <person name="Chang Y."/>
            <person name="Wang S."/>
            <person name="Sekimoto S."/>
            <person name="Aerts A.L."/>
            <person name="Choi C."/>
            <person name="Clum A."/>
            <person name="LaButti K.M."/>
            <person name="Lindquist E.A."/>
            <person name="Yee Ngan C."/>
            <person name="Ohm R.A."/>
            <person name="Salamov A.A."/>
            <person name="Grigoriev I.V."/>
            <person name="Spatafora J.W."/>
            <person name="Berbee M.L."/>
        </authorList>
    </citation>
    <scope>NUCLEOTIDE SEQUENCE [LARGE SCALE GENOMIC DNA]</scope>
    <source>
        <strain evidence="5 6">NRRL 1564</strain>
    </source>
</reference>
<gene>
    <name evidence="5" type="ORF">COEREDRAFT_91967</name>
</gene>
<protein>
    <submittedName>
        <fullName evidence="5">Ribosomal protein-like protein L17</fullName>
    </submittedName>
</protein>
<dbReference type="GO" id="GO:0002181">
    <property type="term" value="P:cytoplasmic translation"/>
    <property type="evidence" value="ECO:0007669"/>
    <property type="project" value="TreeGrafter"/>
</dbReference>
<dbReference type="EMBL" id="KZ303495">
    <property type="protein sequence ID" value="PIA17257.1"/>
    <property type="molecule type" value="Genomic_DNA"/>
</dbReference>
<dbReference type="InterPro" id="IPR036394">
    <property type="entry name" value="Ribosomal_uL22_sf"/>
</dbReference>
<keyword evidence="2 4" id="KW-0689">Ribosomal protein</keyword>
<evidence type="ECO:0000256" key="3">
    <source>
        <dbReference type="ARBA" id="ARBA00023274"/>
    </source>
</evidence>
<dbReference type="InterPro" id="IPR001063">
    <property type="entry name" value="Ribosomal_uL22"/>
</dbReference>
<name>A0A2G5BEW9_COERN</name>
<dbReference type="PANTHER" id="PTHR11593">
    <property type="entry name" value="60S RIBOSOMAL PROTEIN L17"/>
    <property type="match status" value="1"/>
</dbReference>
<dbReference type="STRING" id="763665.A0A2G5BEW9"/>
<dbReference type="NCBIfam" id="TIGR01038">
    <property type="entry name" value="uL22_arch_euk"/>
    <property type="match status" value="1"/>
</dbReference>
<proteinExistence type="inferred from homology"/>
<dbReference type="InterPro" id="IPR005721">
    <property type="entry name" value="Ribosomal_uL22_euk/arc"/>
</dbReference>
<dbReference type="InterPro" id="IPR057265">
    <property type="entry name" value="Ribosomal_uL22_arc-type"/>
</dbReference>
<dbReference type="HAMAP" id="MF_01331_A">
    <property type="entry name" value="Ribosomal_uL22_A"/>
    <property type="match status" value="1"/>
</dbReference>
<organism evidence="5 6">
    <name type="scientific">Coemansia reversa (strain ATCC 12441 / NRRL 1564)</name>
    <dbReference type="NCBI Taxonomy" id="763665"/>
    <lineage>
        <taxon>Eukaryota</taxon>
        <taxon>Fungi</taxon>
        <taxon>Fungi incertae sedis</taxon>
        <taxon>Zoopagomycota</taxon>
        <taxon>Kickxellomycotina</taxon>
        <taxon>Kickxellomycetes</taxon>
        <taxon>Kickxellales</taxon>
        <taxon>Kickxellaceae</taxon>
        <taxon>Coemansia</taxon>
    </lineage>
</organism>
<accession>A0A2G5BEW9</accession>
<dbReference type="Proteomes" id="UP000242474">
    <property type="component" value="Unassembled WGS sequence"/>
</dbReference>
<evidence type="ECO:0000256" key="4">
    <source>
        <dbReference type="RuleBase" id="RU004005"/>
    </source>
</evidence>
<dbReference type="PANTHER" id="PTHR11593:SF10">
    <property type="entry name" value="60S RIBOSOMAL PROTEIN L17"/>
    <property type="match status" value="1"/>
</dbReference>
<dbReference type="OrthoDB" id="10254664at2759"/>
<evidence type="ECO:0000313" key="5">
    <source>
        <dbReference type="EMBL" id="PIA17257.1"/>
    </source>
</evidence>